<dbReference type="RefSeq" id="WP_015884426.1">
    <property type="nucleotide sequence ID" value="NC_012669.1"/>
</dbReference>
<name>C5C549_BEUC1</name>
<dbReference type="Proteomes" id="UP000007962">
    <property type="component" value="Chromosome"/>
</dbReference>
<dbReference type="InterPro" id="IPR028037">
    <property type="entry name" value="Antitoxin_Rv0909/MT0933"/>
</dbReference>
<dbReference type="OrthoDB" id="3267972at2"/>
<evidence type="ECO:0008006" key="3">
    <source>
        <dbReference type="Google" id="ProtNLM"/>
    </source>
</evidence>
<keyword evidence="2" id="KW-1185">Reference proteome</keyword>
<dbReference type="Pfam" id="PF14013">
    <property type="entry name" value="MT0933_antitox"/>
    <property type="match status" value="1"/>
</dbReference>
<dbReference type="AlphaFoldDB" id="C5C549"/>
<dbReference type="HOGENOM" id="CLU_148727_2_0_11"/>
<dbReference type="KEGG" id="bcv:Bcav_3948"/>
<sequence>MGIDDLVNKAQDALKEHGDTISDGLEKAGEAIKEKTPDNIDGHVDTAIDKAQEYIEQQKNK</sequence>
<evidence type="ECO:0000313" key="2">
    <source>
        <dbReference type="Proteomes" id="UP000007962"/>
    </source>
</evidence>
<protein>
    <recommendedName>
        <fullName evidence="3">Antitoxin</fullName>
    </recommendedName>
</protein>
<dbReference type="eggNOG" id="ENOG502ZT6B">
    <property type="taxonomic scope" value="Bacteria"/>
</dbReference>
<proteinExistence type="predicted"/>
<gene>
    <name evidence="1" type="ordered locus">Bcav_3948</name>
</gene>
<dbReference type="EMBL" id="CP001618">
    <property type="protein sequence ID" value="ACQ82189.1"/>
    <property type="molecule type" value="Genomic_DNA"/>
</dbReference>
<reference evidence="1 2" key="1">
    <citation type="journal article" date="2009" name="Stand. Genomic Sci.">
        <title>Complete genome sequence of Beutenbergia cavernae type strain (HKI 0122).</title>
        <authorList>
            <person name="Land M."/>
            <person name="Pukall R."/>
            <person name="Abt B."/>
            <person name="Goker M."/>
            <person name="Rohde M."/>
            <person name="Glavina Del Rio T."/>
            <person name="Tice H."/>
            <person name="Copeland A."/>
            <person name="Cheng J.F."/>
            <person name="Lucas S."/>
            <person name="Chen F."/>
            <person name="Nolan M."/>
            <person name="Bruce D."/>
            <person name="Goodwin L."/>
            <person name="Pitluck S."/>
            <person name="Ivanova N."/>
            <person name="Mavromatis K."/>
            <person name="Ovchinnikova G."/>
            <person name="Pati A."/>
            <person name="Chen A."/>
            <person name="Palaniappan K."/>
            <person name="Hauser L."/>
            <person name="Chang Y.J."/>
            <person name="Jefferies C.C."/>
            <person name="Saunders E."/>
            <person name="Brettin T."/>
            <person name="Detter J.C."/>
            <person name="Han C."/>
            <person name="Chain P."/>
            <person name="Bristow J."/>
            <person name="Eisen J.A."/>
            <person name="Markowitz V."/>
            <person name="Hugenholtz P."/>
            <person name="Kyrpides N.C."/>
            <person name="Klenk H.P."/>
            <person name="Lapidus A."/>
        </authorList>
    </citation>
    <scope>NUCLEOTIDE SEQUENCE [LARGE SCALE GENOMIC DNA]</scope>
    <source>
        <strain evidence="2">ATCC BAA-8 / DSM 12333 / NBRC 16432</strain>
    </source>
</reference>
<evidence type="ECO:0000313" key="1">
    <source>
        <dbReference type="EMBL" id="ACQ82189.1"/>
    </source>
</evidence>
<dbReference type="Gene3D" id="1.10.287.700">
    <property type="entry name" value="Helix hairpin bin"/>
    <property type="match status" value="1"/>
</dbReference>
<accession>C5C549</accession>
<organism evidence="1 2">
    <name type="scientific">Beutenbergia cavernae (strain ATCC BAA-8 / DSM 12333 / CCUG 43141 / JCM 11478 / NBRC 16432 / NCIMB 13614 / HKI 0122)</name>
    <dbReference type="NCBI Taxonomy" id="471853"/>
    <lineage>
        <taxon>Bacteria</taxon>
        <taxon>Bacillati</taxon>
        <taxon>Actinomycetota</taxon>
        <taxon>Actinomycetes</taxon>
        <taxon>Micrococcales</taxon>
        <taxon>Beutenbergiaceae</taxon>
        <taxon>Beutenbergia</taxon>
    </lineage>
</organism>